<dbReference type="SMART" id="SM00906">
    <property type="entry name" value="Fungal_trans"/>
    <property type="match status" value="1"/>
</dbReference>
<dbReference type="GeneID" id="80912483"/>
<accession>A0A9W9C9R9</accession>
<keyword evidence="4" id="KW-1185">Reference proteome</keyword>
<protein>
    <recommendedName>
        <fullName evidence="2">Xylanolytic transcriptional activator regulatory domain-containing protein</fullName>
    </recommendedName>
</protein>
<evidence type="ECO:0000259" key="2">
    <source>
        <dbReference type="SMART" id="SM00906"/>
    </source>
</evidence>
<evidence type="ECO:0000313" key="3">
    <source>
        <dbReference type="EMBL" id="KAJ4350332.1"/>
    </source>
</evidence>
<dbReference type="Pfam" id="PF04082">
    <property type="entry name" value="Fungal_trans"/>
    <property type="match status" value="1"/>
</dbReference>
<dbReference type="GO" id="GO:0003700">
    <property type="term" value="F:DNA-binding transcription factor activity"/>
    <property type="evidence" value="ECO:0007669"/>
    <property type="project" value="InterPro"/>
</dbReference>
<organism evidence="3 4">
    <name type="scientific">Didymosphaeria variabile</name>
    <dbReference type="NCBI Taxonomy" id="1932322"/>
    <lineage>
        <taxon>Eukaryota</taxon>
        <taxon>Fungi</taxon>
        <taxon>Dikarya</taxon>
        <taxon>Ascomycota</taxon>
        <taxon>Pezizomycotina</taxon>
        <taxon>Dothideomycetes</taxon>
        <taxon>Pleosporomycetidae</taxon>
        <taxon>Pleosporales</taxon>
        <taxon>Massarineae</taxon>
        <taxon>Didymosphaeriaceae</taxon>
        <taxon>Didymosphaeria</taxon>
    </lineage>
</organism>
<dbReference type="GO" id="GO:0003677">
    <property type="term" value="F:DNA binding"/>
    <property type="evidence" value="ECO:0007669"/>
    <property type="project" value="InterPro"/>
</dbReference>
<comment type="caution">
    <text evidence="3">The sequence shown here is derived from an EMBL/GenBank/DDBJ whole genome shotgun (WGS) entry which is preliminary data.</text>
</comment>
<dbReference type="AlphaFoldDB" id="A0A9W9C9R9"/>
<dbReference type="InterPro" id="IPR007219">
    <property type="entry name" value="XnlR_reg_dom"/>
</dbReference>
<dbReference type="PANTHER" id="PTHR46910">
    <property type="entry name" value="TRANSCRIPTION FACTOR PDR1"/>
    <property type="match status" value="1"/>
</dbReference>
<dbReference type="GO" id="GO:0006351">
    <property type="term" value="P:DNA-templated transcription"/>
    <property type="evidence" value="ECO:0007669"/>
    <property type="project" value="InterPro"/>
</dbReference>
<keyword evidence="1" id="KW-0539">Nucleus</keyword>
<feature type="domain" description="Xylanolytic transcriptional activator regulatory" evidence="2">
    <location>
        <begin position="79"/>
        <end position="155"/>
    </location>
</feature>
<dbReference type="RefSeq" id="XP_056069262.1">
    <property type="nucleotide sequence ID" value="XM_056217706.1"/>
</dbReference>
<dbReference type="InterPro" id="IPR050987">
    <property type="entry name" value="AtrR-like"/>
</dbReference>
<gene>
    <name evidence="3" type="ORF">N0V89_008953</name>
</gene>
<dbReference type="CDD" id="cd12148">
    <property type="entry name" value="fungal_TF_MHR"/>
    <property type="match status" value="1"/>
</dbReference>
<dbReference type="PANTHER" id="PTHR46910:SF1">
    <property type="entry name" value="MISCELLANEOUS ZN(II)2CYS6 TRANSCRIPTION FACTOR (EUROFUNG)-RELATED"/>
    <property type="match status" value="1"/>
</dbReference>
<dbReference type="OrthoDB" id="3037908at2759"/>
<dbReference type="Proteomes" id="UP001140513">
    <property type="component" value="Unassembled WGS sequence"/>
</dbReference>
<proteinExistence type="predicted"/>
<sequence>MRFRSFLQPGDVPILACIYCVISLGSDEADGALTEAGNNYLMAAHGLYAHLMGLPHLNSVQSLVLITLALQARGKEGQSFQVLGSAIRISHSIGIHRHTSAHAESDEPSRRLELHARIWWTCYALEKLFALETTRPSSIPHGEHDSFMPDQILCTTSRAKLRYFVYWVSLATIFERISELLYRRKRSPDSSLQLLQNIGNLDQALREWKNSLPEDIRPDSGFYCDDQEAPFATFLALHYHQALVTLHRASLVLPHNQFLEEIETHAPSLPFHKRLRNGASLCTASACATIKLNAKMNGRHQTPLYTLTQVLHGCVVLGLSILRQPHSRTVRSDLELLVTGSQLAESEYRRLGQHPKFIEACSTLRNSVSAYVEQYEQARGVENLSQRPRQHSMATSVSMAEPIATNYSAPMEHNTVTSLGSLEPIDLDCASLFEGVAFEDLWTMSADAVLGDDPSPGSQFPFV</sequence>
<name>A0A9W9C9R9_9PLEO</name>
<dbReference type="GO" id="GO:0008270">
    <property type="term" value="F:zinc ion binding"/>
    <property type="evidence" value="ECO:0007669"/>
    <property type="project" value="InterPro"/>
</dbReference>
<evidence type="ECO:0000256" key="1">
    <source>
        <dbReference type="ARBA" id="ARBA00023242"/>
    </source>
</evidence>
<reference evidence="3" key="1">
    <citation type="submission" date="2022-10" db="EMBL/GenBank/DDBJ databases">
        <title>Tapping the CABI collections for fungal endophytes: first genome assemblies for Collariella, Neodidymelliopsis, Ascochyta clinopodiicola, Didymella pomorum, Didymosphaeria variabile, Neocosmospora piperis and Neocucurbitaria cava.</title>
        <authorList>
            <person name="Hill R."/>
        </authorList>
    </citation>
    <scope>NUCLEOTIDE SEQUENCE</scope>
    <source>
        <strain evidence="3">IMI 356815</strain>
    </source>
</reference>
<evidence type="ECO:0000313" key="4">
    <source>
        <dbReference type="Proteomes" id="UP001140513"/>
    </source>
</evidence>
<dbReference type="EMBL" id="JAPEUX010000006">
    <property type="protein sequence ID" value="KAJ4350332.1"/>
    <property type="molecule type" value="Genomic_DNA"/>
</dbReference>